<evidence type="ECO:0000256" key="1">
    <source>
        <dbReference type="ARBA" id="ARBA00004141"/>
    </source>
</evidence>
<keyword evidence="7" id="KW-1185">Reference proteome</keyword>
<comment type="subcellular location">
    <subcellularLocation>
        <location evidence="1">Membrane</location>
        <topology evidence="1">Multi-pass membrane protein</topology>
    </subcellularLocation>
</comment>
<organism evidence="6 7">
    <name type="scientific">Rhodovulum imhoffii</name>
    <dbReference type="NCBI Taxonomy" id="365340"/>
    <lineage>
        <taxon>Bacteria</taxon>
        <taxon>Pseudomonadati</taxon>
        <taxon>Pseudomonadota</taxon>
        <taxon>Alphaproteobacteria</taxon>
        <taxon>Rhodobacterales</taxon>
        <taxon>Paracoccaceae</taxon>
        <taxon>Rhodovulum</taxon>
    </lineage>
</organism>
<protein>
    <submittedName>
        <fullName evidence="6">Tellurite resistance protein</fullName>
    </submittedName>
</protein>
<evidence type="ECO:0000256" key="5">
    <source>
        <dbReference type="SAM" id="Phobius"/>
    </source>
</evidence>
<keyword evidence="2 5" id="KW-0812">Transmembrane</keyword>
<dbReference type="InterPro" id="IPR004695">
    <property type="entry name" value="SLAC1/Mae1/Ssu1/TehA"/>
</dbReference>
<dbReference type="Gene3D" id="1.50.10.150">
    <property type="entry name" value="Voltage-dependent anion channel"/>
    <property type="match status" value="1"/>
</dbReference>
<feature type="transmembrane region" description="Helical" evidence="5">
    <location>
        <begin position="263"/>
        <end position="284"/>
    </location>
</feature>
<feature type="transmembrane region" description="Helical" evidence="5">
    <location>
        <begin position="233"/>
        <end position="251"/>
    </location>
</feature>
<evidence type="ECO:0000313" key="7">
    <source>
        <dbReference type="Proteomes" id="UP000243859"/>
    </source>
</evidence>
<dbReference type="InterPro" id="IPR038665">
    <property type="entry name" value="Voltage-dep_anion_channel_sf"/>
</dbReference>
<proteinExistence type="predicted"/>
<evidence type="ECO:0000256" key="2">
    <source>
        <dbReference type="ARBA" id="ARBA00022692"/>
    </source>
</evidence>
<dbReference type="PANTHER" id="PTHR37955:SF1">
    <property type="entry name" value="DEP DOMAIN-CONTAINING PROTEIN"/>
    <property type="match status" value="1"/>
</dbReference>
<sequence>MTSSTEPHQQAQGRLAHFPIMFFATVMGMLGLALALHAGEHSFATGTQYARIALYASAAMFLTIAFFYTAKTLIYPGMTADEWHHPVRLSFFPTVSISLLLMSVATLAEYPAIAEPLWMVGTALQGVLSLMVIADWIGHRSFKHGHLNAAWFIPPVGNLIVPIAGAQLGHADISWLFFSWGMIFWLVLLTLVMNRLTFHDPLPGRLQPTLVILIAPPAVGFIAWIKLSGALDVLGLFLLNSAYVFALIVATQLPRILRLPFALSFWALSFPLAALTIATFLYATETESTFHRYLGAGLLAVLLAIILILVGRTTLAITRNEICQPE</sequence>
<dbReference type="Pfam" id="PF03595">
    <property type="entry name" value="SLAC1"/>
    <property type="match status" value="1"/>
</dbReference>
<reference evidence="6 7" key="1">
    <citation type="submission" date="2018-04" db="EMBL/GenBank/DDBJ databases">
        <title>Genomic Encyclopedia of Archaeal and Bacterial Type Strains, Phase II (KMG-II): from individual species to whole genera.</title>
        <authorList>
            <person name="Goeker M."/>
        </authorList>
    </citation>
    <scope>NUCLEOTIDE SEQUENCE [LARGE SCALE GENOMIC DNA]</scope>
    <source>
        <strain evidence="6 7">DSM 18064</strain>
    </source>
</reference>
<dbReference type="EMBL" id="QAAA01000001">
    <property type="protein sequence ID" value="PTN03812.1"/>
    <property type="molecule type" value="Genomic_DNA"/>
</dbReference>
<name>A0A2T5BVZ7_9RHOB</name>
<dbReference type="RefSeq" id="WP_107890428.1">
    <property type="nucleotide sequence ID" value="NZ_NHSI01000038.1"/>
</dbReference>
<comment type="caution">
    <text evidence="6">The sequence shown here is derived from an EMBL/GenBank/DDBJ whole genome shotgun (WGS) entry which is preliminary data.</text>
</comment>
<keyword evidence="3 5" id="KW-1133">Transmembrane helix</keyword>
<evidence type="ECO:0000313" key="6">
    <source>
        <dbReference type="EMBL" id="PTN03812.1"/>
    </source>
</evidence>
<dbReference type="OrthoDB" id="958273at2"/>
<dbReference type="GO" id="GO:0005886">
    <property type="term" value="C:plasma membrane"/>
    <property type="evidence" value="ECO:0007669"/>
    <property type="project" value="TreeGrafter"/>
</dbReference>
<dbReference type="Proteomes" id="UP000243859">
    <property type="component" value="Unassembled WGS sequence"/>
</dbReference>
<keyword evidence="4 5" id="KW-0472">Membrane</keyword>
<dbReference type="InterPro" id="IPR052951">
    <property type="entry name" value="Tellurite_res_ion_channel"/>
</dbReference>
<feature type="transmembrane region" description="Helical" evidence="5">
    <location>
        <begin position="175"/>
        <end position="198"/>
    </location>
</feature>
<feature type="transmembrane region" description="Helical" evidence="5">
    <location>
        <begin position="89"/>
        <end position="110"/>
    </location>
</feature>
<accession>A0A2T5BVZ7</accession>
<feature type="transmembrane region" description="Helical" evidence="5">
    <location>
        <begin position="290"/>
        <end position="310"/>
    </location>
</feature>
<feature type="transmembrane region" description="Helical" evidence="5">
    <location>
        <begin position="49"/>
        <end position="68"/>
    </location>
</feature>
<feature type="transmembrane region" description="Helical" evidence="5">
    <location>
        <begin position="20"/>
        <end position="37"/>
    </location>
</feature>
<dbReference type="AlphaFoldDB" id="A0A2T5BVZ7"/>
<dbReference type="PANTHER" id="PTHR37955">
    <property type="entry name" value="TELLURITE RESISTANCE PROTEIN TEHA"/>
    <property type="match status" value="1"/>
</dbReference>
<dbReference type="GO" id="GO:0046583">
    <property type="term" value="F:monoatomic cation efflux transmembrane transporter activity"/>
    <property type="evidence" value="ECO:0007669"/>
    <property type="project" value="TreeGrafter"/>
</dbReference>
<gene>
    <name evidence="6" type="ORF">C8N32_1015</name>
</gene>
<evidence type="ECO:0000256" key="4">
    <source>
        <dbReference type="ARBA" id="ARBA00023136"/>
    </source>
</evidence>
<evidence type="ECO:0000256" key="3">
    <source>
        <dbReference type="ARBA" id="ARBA00022989"/>
    </source>
</evidence>
<feature type="transmembrane region" description="Helical" evidence="5">
    <location>
        <begin position="116"/>
        <end position="137"/>
    </location>
</feature>
<dbReference type="CDD" id="cd09323">
    <property type="entry name" value="TDT_SLAC1_like"/>
    <property type="match status" value="1"/>
</dbReference>
<feature type="transmembrane region" description="Helical" evidence="5">
    <location>
        <begin position="149"/>
        <end position="169"/>
    </location>
</feature>